<feature type="non-terminal residue" evidence="1">
    <location>
        <position position="134"/>
    </location>
</feature>
<dbReference type="EMBL" id="JABANM010000297">
    <property type="protein sequence ID" value="KAF4756219.1"/>
    <property type="molecule type" value="Genomic_DNA"/>
</dbReference>
<gene>
    <name evidence="1" type="ORF">FOZ62_028955</name>
</gene>
<evidence type="ECO:0000313" key="1">
    <source>
        <dbReference type="EMBL" id="KAF4756219.1"/>
    </source>
</evidence>
<protein>
    <recommendedName>
        <fullName evidence="3">SET domain-containing protein</fullName>
    </recommendedName>
</protein>
<evidence type="ECO:0000313" key="2">
    <source>
        <dbReference type="Proteomes" id="UP000574390"/>
    </source>
</evidence>
<dbReference type="AlphaFoldDB" id="A0A7J6UG45"/>
<proteinExistence type="predicted"/>
<sequence length="134" mass="15100">GSDRLSVYYNSAFDLADPIGSGDLWYLVNHSDRPNTRILGLRDGLAVKAIREISRGEPITWRYPLEYFGEDDFVVSLPRVINGYPEIATPEPVARAGCQGLCEWNEKSTLAPGPLERAGRELIRLNHWTEPEDE</sequence>
<dbReference type="Gene3D" id="2.170.270.10">
    <property type="entry name" value="SET domain"/>
    <property type="match status" value="1"/>
</dbReference>
<dbReference type="CDD" id="cd08161">
    <property type="entry name" value="SET"/>
    <property type="match status" value="1"/>
</dbReference>
<accession>A0A7J6UG45</accession>
<organism evidence="1 2">
    <name type="scientific">Perkinsus olseni</name>
    <name type="common">Perkinsus atlanticus</name>
    <dbReference type="NCBI Taxonomy" id="32597"/>
    <lineage>
        <taxon>Eukaryota</taxon>
        <taxon>Sar</taxon>
        <taxon>Alveolata</taxon>
        <taxon>Perkinsozoa</taxon>
        <taxon>Perkinsea</taxon>
        <taxon>Perkinsida</taxon>
        <taxon>Perkinsidae</taxon>
        <taxon>Perkinsus</taxon>
    </lineage>
</organism>
<feature type="non-terminal residue" evidence="1">
    <location>
        <position position="1"/>
    </location>
</feature>
<reference evidence="1 2" key="1">
    <citation type="submission" date="2020-04" db="EMBL/GenBank/DDBJ databases">
        <title>Perkinsus olseni comparative genomics.</title>
        <authorList>
            <person name="Bogema D.R."/>
        </authorList>
    </citation>
    <scope>NUCLEOTIDE SEQUENCE [LARGE SCALE GENOMIC DNA]</scope>
    <source>
        <strain evidence="1">ATCC PRA-205</strain>
    </source>
</reference>
<evidence type="ECO:0008006" key="3">
    <source>
        <dbReference type="Google" id="ProtNLM"/>
    </source>
</evidence>
<name>A0A7J6UG45_PEROL</name>
<dbReference type="Proteomes" id="UP000574390">
    <property type="component" value="Unassembled WGS sequence"/>
</dbReference>
<dbReference type="InterPro" id="IPR046341">
    <property type="entry name" value="SET_dom_sf"/>
</dbReference>
<dbReference type="SUPFAM" id="SSF82199">
    <property type="entry name" value="SET domain"/>
    <property type="match status" value="1"/>
</dbReference>
<comment type="caution">
    <text evidence="1">The sequence shown here is derived from an EMBL/GenBank/DDBJ whole genome shotgun (WGS) entry which is preliminary data.</text>
</comment>